<gene>
    <name evidence="6" type="primary">lptE</name>
    <name evidence="7" type="ORF">G3T16_04805</name>
</gene>
<comment type="similarity">
    <text evidence="6">Belongs to the LptE lipoprotein family.</text>
</comment>
<keyword evidence="4 6" id="KW-0998">Cell outer membrane</keyword>
<proteinExistence type="inferred from homology"/>
<evidence type="ECO:0000256" key="2">
    <source>
        <dbReference type="ARBA" id="ARBA00023136"/>
    </source>
</evidence>
<keyword evidence="3" id="KW-0564">Palmitate</keyword>
<dbReference type="GO" id="GO:0001530">
    <property type="term" value="F:lipopolysaccharide binding"/>
    <property type="evidence" value="ECO:0007669"/>
    <property type="project" value="TreeGrafter"/>
</dbReference>
<evidence type="ECO:0000313" key="8">
    <source>
        <dbReference type="Proteomes" id="UP000477680"/>
    </source>
</evidence>
<dbReference type="HAMAP" id="MF_01186">
    <property type="entry name" value="LPS_assembly_LptE"/>
    <property type="match status" value="1"/>
</dbReference>
<dbReference type="GO" id="GO:1990351">
    <property type="term" value="C:transporter complex"/>
    <property type="evidence" value="ECO:0007669"/>
    <property type="project" value="TreeGrafter"/>
</dbReference>
<dbReference type="Pfam" id="PF04390">
    <property type="entry name" value="LptE"/>
    <property type="match status" value="1"/>
</dbReference>
<evidence type="ECO:0000256" key="3">
    <source>
        <dbReference type="ARBA" id="ARBA00023139"/>
    </source>
</evidence>
<keyword evidence="2 6" id="KW-0472">Membrane</keyword>
<dbReference type="KEGG" id="kim:G3T16_04805"/>
<sequence length="189" mass="21143">MPAEREPAPRTPQTPGCYLRRRGFAGLLLALLLPALLSACGFQLRGVASATAMPESWRQMYLDTSDPNSEFSRDLKARFSANGIEWMERDEANYILQLGPERFSQRNLSLNSEARAAEFELTMQARFTVRDASGAMAMEPAEAVIVKQMENDPRNVVGKAEEIRIIQGEMRAELSQQILRRIGFHAAAL</sequence>
<keyword evidence="5" id="KW-0449">Lipoprotein</keyword>
<dbReference type="AlphaFoldDB" id="A0A6C0U1F1"/>
<dbReference type="Gene3D" id="3.30.160.150">
    <property type="entry name" value="Lipoprotein like domain"/>
    <property type="match status" value="1"/>
</dbReference>
<keyword evidence="1" id="KW-0732">Signal</keyword>
<dbReference type="GO" id="GO:0043165">
    <property type="term" value="P:Gram-negative-bacterium-type cell outer membrane assembly"/>
    <property type="evidence" value="ECO:0007669"/>
    <property type="project" value="UniProtKB-UniRule"/>
</dbReference>
<comment type="function">
    <text evidence="6">Together with LptD, is involved in the assembly of lipopolysaccharide (LPS) at the surface of the outer membrane. Required for the proper assembly of LptD. Binds LPS and may serve as the LPS recognition site at the outer membrane.</text>
</comment>
<evidence type="ECO:0000256" key="4">
    <source>
        <dbReference type="ARBA" id="ARBA00023237"/>
    </source>
</evidence>
<dbReference type="RefSeq" id="WP_163494057.1">
    <property type="nucleotide sequence ID" value="NZ_CP048711.1"/>
</dbReference>
<organism evidence="7 8">
    <name type="scientific">Kineobactrum salinum</name>
    <dbReference type="NCBI Taxonomy" id="2708301"/>
    <lineage>
        <taxon>Bacteria</taxon>
        <taxon>Pseudomonadati</taxon>
        <taxon>Pseudomonadota</taxon>
        <taxon>Gammaproteobacteria</taxon>
        <taxon>Cellvibrionales</taxon>
        <taxon>Halieaceae</taxon>
        <taxon>Kineobactrum</taxon>
    </lineage>
</organism>
<name>A0A6C0U1F1_9GAMM</name>
<evidence type="ECO:0000256" key="1">
    <source>
        <dbReference type="ARBA" id="ARBA00022729"/>
    </source>
</evidence>
<evidence type="ECO:0000256" key="6">
    <source>
        <dbReference type="HAMAP-Rule" id="MF_01186"/>
    </source>
</evidence>
<dbReference type="PANTHER" id="PTHR38098:SF1">
    <property type="entry name" value="LPS-ASSEMBLY LIPOPROTEIN LPTE"/>
    <property type="match status" value="1"/>
</dbReference>
<dbReference type="GO" id="GO:0009279">
    <property type="term" value="C:cell outer membrane"/>
    <property type="evidence" value="ECO:0007669"/>
    <property type="project" value="UniProtKB-UniRule"/>
</dbReference>
<dbReference type="GO" id="GO:0015920">
    <property type="term" value="P:lipopolysaccharide transport"/>
    <property type="evidence" value="ECO:0007669"/>
    <property type="project" value="TreeGrafter"/>
</dbReference>
<keyword evidence="8" id="KW-1185">Reference proteome</keyword>
<reference evidence="7 8" key="1">
    <citation type="submission" date="2020-02" db="EMBL/GenBank/DDBJ databases">
        <title>Genome sequencing for Kineobactrum sp. M2.</title>
        <authorList>
            <person name="Park S.-J."/>
        </authorList>
    </citation>
    <scope>NUCLEOTIDE SEQUENCE [LARGE SCALE GENOMIC DNA]</scope>
    <source>
        <strain evidence="7 8">M2</strain>
    </source>
</reference>
<dbReference type="InterPro" id="IPR007485">
    <property type="entry name" value="LPS_assembly_LptE"/>
</dbReference>
<evidence type="ECO:0000256" key="5">
    <source>
        <dbReference type="ARBA" id="ARBA00023288"/>
    </source>
</evidence>
<accession>A0A6C0U1F1</accession>
<comment type="subunit">
    <text evidence="6">Component of the lipopolysaccharide transport and assembly complex. Interacts with LptD.</text>
</comment>
<dbReference type="Proteomes" id="UP000477680">
    <property type="component" value="Chromosome"/>
</dbReference>
<dbReference type="PANTHER" id="PTHR38098">
    <property type="entry name" value="LPS-ASSEMBLY LIPOPROTEIN LPTE"/>
    <property type="match status" value="1"/>
</dbReference>
<evidence type="ECO:0000313" key="7">
    <source>
        <dbReference type="EMBL" id="QIB64807.1"/>
    </source>
</evidence>
<protein>
    <recommendedName>
        <fullName evidence="6">LPS-assembly lipoprotein LptE</fullName>
    </recommendedName>
</protein>
<dbReference type="EMBL" id="CP048711">
    <property type="protein sequence ID" value="QIB64807.1"/>
    <property type="molecule type" value="Genomic_DNA"/>
</dbReference>